<accession>K0SW28</accession>
<protein>
    <submittedName>
        <fullName evidence="1">Uncharacterized protein</fullName>
    </submittedName>
</protein>
<dbReference type="EMBL" id="AGNL01008297">
    <property type="protein sequence ID" value="EJK70618.1"/>
    <property type="molecule type" value="Genomic_DNA"/>
</dbReference>
<sequence>MAFPKDDDELAAYHVWHSHIFGVDSVKRTLPDKERYQVHIGKYADSSARSKVANAVRRGVSAHEIDDEKDTY</sequence>
<keyword evidence="2" id="KW-1185">Reference proteome</keyword>
<evidence type="ECO:0000313" key="2">
    <source>
        <dbReference type="Proteomes" id="UP000266841"/>
    </source>
</evidence>
<proteinExistence type="predicted"/>
<comment type="caution">
    <text evidence="1">The sequence shown here is derived from an EMBL/GenBank/DDBJ whole genome shotgun (WGS) entry which is preliminary data.</text>
</comment>
<dbReference type="Proteomes" id="UP000266841">
    <property type="component" value="Unassembled WGS sequence"/>
</dbReference>
<reference evidence="1 2" key="1">
    <citation type="journal article" date="2012" name="Genome Biol.">
        <title>Genome and low-iron response of an oceanic diatom adapted to chronic iron limitation.</title>
        <authorList>
            <person name="Lommer M."/>
            <person name="Specht M."/>
            <person name="Roy A.S."/>
            <person name="Kraemer L."/>
            <person name="Andreson R."/>
            <person name="Gutowska M.A."/>
            <person name="Wolf J."/>
            <person name="Bergner S.V."/>
            <person name="Schilhabel M.B."/>
            <person name="Klostermeier U.C."/>
            <person name="Beiko R.G."/>
            <person name="Rosenstiel P."/>
            <person name="Hippler M."/>
            <person name="Laroche J."/>
        </authorList>
    </citation>
    <scope>NUCLEOTIDE SEQUENCE [LARGE SCALE GENOMIC DNA]</scope>
    <source>
        <strain evidence="1 2">CCMP1005</strain>
    </source>
</reference>
<dbReference type="AlphaFoldDB" id="K0SW28"/>
<dbReference type="OrthoDB" id="4951845at2759"/>
<name>K0SW28_THAOC</name>
<gene>
    <name evidence="1" type="ORF">THAOC_08009</name>
</gene>
<organism evidence="1 2">
    <name type="scientific">Thalassiosira oceanica</name>
    <name type="common">Marine diatom</name>
    <dbReference type="NCBI Taxonomy" id="159749"/>
    <lineage>
        <taxon>Eukaryota</taxon>
        <taxon>Sar</taxon>
        <taxon>Stramenopiles</taxon>
        <taxon>Ochrophyta</taxon>
        <taxon>Bacillariophyta</taxon>
        <taxon>Coscinodiscophyceae</taxon>
        <taxon>Thalassiosirophycidae</taxon>
        <taxon>Thalassiosirales</taxon>
        <taxon>Thalassiosiraceae</taxon>
        <taxon>Thalassiosira</taxon>
    </lineage>
</organism>
<evidence type="ECO:0000313" key="1">
    <source>
        <dbReference type="EMBL" id="EJK70618.1"/>
    </source>
</evidence>